<keyword evidence="1" id="KW-0378">Hydrolase</keyword>
<accession>V2YYT5</accession>
<dbReference type="OrthoDB" id="6495301at2759"/>
<dbReference type="PANTHER" id="PTHR48081:SF33">
    <property type="entry name" value="KYNURENINE FORMAMIDASE"/>
    <property type="match status" value="1"/>
</dbReference>
<dbReference type="Gene3D" id="3.40.50.1820">
    <property type="entry name" value="alpha/beta hydrolase"/>
    <property type="match status" value="1"/>
</dbReference>
<dbReference type="PANTHER" id="PTHR48081">
    <property type="entry name" value="AB HYDROLASE SUPERFAMILY PROTEIN C4A8.06C"/>
    <property type="match status" value="1"/>
</dbReference>
<protein>
    <submittedName>
        <fullName evidence="3">Esterase lipase</fullName>
    </submittedName>
</protein>
<dbReference type="InterPro" id="IPR049492">
    <property type="entry name" value="BD-FAE-like_dom"/>
</dbReference>
<dbReference type="HOGENOM" id="CLU_016852_1_1_1"/>
<evidence type="ECO:0000256" key="1">
    <source>
        <dbReference type="ARBA" id="ARBA00022801"/>
    </source>
</evidence>
<dbReference type="Pfam" id="PF20434">
    <property type="entry name" value="BD-FAE"/>
    <property type="match status" value="1"/>
</dbReference>
<dbReference type="EMBL" id="AWSO01000038">
    <property type="protein sequence ID" value="ESK96864.1"/>
    <property type="molecule type" value="Genomic_DNA"/>
</dbReference>
<dbReference type="InterPro" id="IPR050300">
    <property type="entry name" value="GDXG_lipolytic_enzyme"/>
</dbReference>
<keyword evidence="4" id="KW-1185">Reference proteome</keyword>
<evidence type="ECO:0000313" key="3">
    <source>
        <dbReference type="EMBL" id="ESK96864.1"/>
    </source>
</evidence>
<reference evidence="3 4" key="1">
    <citation type="journal article" date="2014" name="BMC Genomics">
        <title>Genome and secretome analysis of the hemibiotrophic fungal pathogen, Moniliophthora roreri, which causes frosty pod rot disease of cacao: mechanisms of the biotrophic and necrotrophic phases.</title>
        <authorList>
            <person name="Meinhardt L.W."/>
            <person name="Costa G.G.L."/>
            <person name="Thomazella D.P.T."/>
            <person name="Teixeira P.J.P.L."/>
            <person name="Carazzolle M.F."/>
            <person name="Schuster S.C."/>
            <person name="Carlson J.E."/>
            <person name="Guiltinan M.J."/>
            <person name="Mieczkowski P."/>
            <person name="Farmer A."/>
            <person name="Ramaraj T."/>
            <person name="Crozier J."/>
            <person name="Davis R.E."/>
            <person name="Shao J."/>
            <person name="Melnick R.L."/>
            <person name="Pereira G.A.G."/>
            <person name="Bailey B.A."/>
        </authorList>
    </citation>
    <scope>NUCLEOTIDE SEQUENCE [LARGE SCALE GENOMIC DNA]</scope>
    <source>
        <strain evidence="3 4">MCA 2997</strain>
    </source>
</reference>
<dbReference type="Proteomes" id="UP000017559">
    <property type="component" value="Unassembled WGS sequence"/>
</dbReference>
<evidence type="ECO:0000259" key="2">
    <source>
        <dbReference type="Pfam" id="PF20434"/>
    </source>
</evidence>
<comment type="caution">
    <text evidence="3">The sequence shown here is derived from an EMBL/GenBank/DDBJ whole genome shotgun (WGS) entry which is preliminary data.</text>
</comment>
<sequence length="280" mass="31723">MITMSVKTNIPYHNDSSRNPYREFDFYSPNLSAEKASKLPLVCFVHGGAWRSEDKADHAPLAQKLVQSTGFPVVVPNYRLTPKNKEDGILHHPAHAEDILTFLNFLYSQERSDALFDRSRIYLIGHSCSAHMLSSIILDSSHVTPSLTPADKILAAVRGVIMSEGIYDLEMLLSRFPGYDDWFIEPAFGHLHSYADFSVSRYPPRGENDMRWFIVHSKGDTLVDTAQSETMTSHLRAISSPAYVEDSIGQLEDEHDDVLRNEEYIRMVTRFILQGTQAKS</sequence>
<dbReference type="InterPro" id="IPR029058">
    <property type="entry name" value="AB_hydrolase_fold"/>
</dbReference>
<dbReference type="KEGG" id="mrr:Moror_6442"/>
<name>V2YYT5_MONRO</name>
<proteinExistence type="predicted"/>
<dbReference type="GO" id="GO:0016787">
    <property type="term" value="F:hydrolase activity"/>
    <property type="evidence" value="ECO:0007669"/>
    <property type="project" value="UniProtKB-KW"/>
</dbReference>
<dbReference type="AlphaFoldDB" id="V2YYT5"/>
<dbReference type="SUPFAM" id="SSF53474">
    <property type="entry name" value="alpha/beta-Hydrolases"/>
    <property type="match status" value="1"/>
</dbReference>
<feature type="domain" description="BD-FAE-like" evidence="2">
    <location>
        <begin position="25"/>
        <end position="235"/>
    </location>
</feature>
<evidence type="ECO:0000313" key="4">
    <source>
        <dbReference type="Proteomes" id="UP000017559"/>
    </source>
</evidence>
<organism evidence="3 4">
    <name type="scientific">Moniliophthora roreri (strain MCA 2997)</name>
    <name type="common">Cocoa frosty pod rot fungus</name>
    <name type="synonym">Crinipellis roreri</name>
    <dbReference type="NCBI Taxonomy" id="1381753"/>
    <lineage>
        <taxon>Eukaryota</taxon>
        <taxon>Fungi</taxon>
        <taxon>Dikarya</taxon>
        <taxon>Basidiomycota</taxon>
        <taxon>Agaricomycotina</taxon>
        <taxon>Agaricomycetes</taxon>
        <taxon>Agaricomycetidae</taxon>
        <taxon>Agaricales</taxon>
        <taxon>Marasmiineae</taxon>
        <taxon>Marasmiaceae</taxon>
        <taxon>Moniliophthora</taxon>
    </lineage>
</organism>
<dbReference type="STRING" id="1381753.V2YYT5"/>
<gene>
    <name evidence="3" type="ORF">Moror_6442</name>
</gene>